<proteinExistence type="predicted"/>
<sequence>YVLLSVKIKIMTLIIIIDFKTREASGQTQFLKFLNQSNPCHTGNDSDIAIGHGSPPVWL</sequence>
<feature type="region of interest" description="Disordered" evidence="1">
    <location>
        <begin position="40"/>
        <end position="59"/>
    </location>
</feature>
<accession>A0AAV4NUF6</accession>
<evidence type="ECO:0000313" key="2">
    <source>
        <dbReference type="EMBL" id="GIX88028.1"/>
    </source>
</evidence>
<dbReference type="EMBL" id="BPLR01003729">
    <property type="protein sequence ID" value="GIX88028.1"/>
    <property type="molecule type" value="Genomic_DNA"/>
</dbReference>
<dbReference type="AlphaFoldDB" id="A0AAV4NUF6"/>
<keyword evidence="3" id="KW-1185">Reference proteome</keyword>
<reference evidence="2 3" key="1">
    <citation type="submission" date="2021-06" db="EMBL/GenBank/DDBJ databases">
        <title>Caerostris extrusa draft genome.</title>
        <authorList>
            <person name="Kono N."/>
            <person name="Arakawa K."/>
        </authorList>
    </citation>
    <scope>NUCLEOTIDE SEQUENCE [LARGE SCALE GENOMIC DNA]</scope>
</reference>
<evidence type="ECO:0000313" key="3">
    <source>
        <dbReference type="Proteomes" id="UP001054945"/>
    </source>
</evidence>
<organism evidence="2 3">
    <name type="scientific">Caerostris extrusa</name>
    <name type="common">Bark spider</name>
    <name type="synonym">Caerostris bankana</name>
    <dbReference type="NCBI Taxonomy" id="172846"/>
    <lineage>
        <taxon>Eukaryota</taxon>
        <taxon>Metazoa</taxon>
        <taxon>Ecdysozoa</taxon>
        <taxon>Arthropoda</taxon>
        <taxon>Chelicerata</taxon>
        <taxon>Arachnida</taxon>
        <taxon>Araneae</taxon>
        <taxon>Araneomorphae</taxon>
        <taxon>Entelegynae</taxon>
        <taxon>Araneoidea</taxon>
        <taxon>Araneidae</taxon>
        <taxon>Caerostris</taxon>
    </lineage>
</organism>
<evidence type="ECO:0000256" key="1">
    <source>
        <dbReference type="SAM" id="MobiDB-lite"/>
    </source>
</evidence>
<gene>
    <name evidence="2" type="ORF">CEXT_92551</name>
</gene>
<feature type="non-terminal residue" evidence="2">
    <location>
        <position position="1"/>
    </location>
</feature>
<comment type="caution">
    <text evidence="2">The sequence shown here is derived from an EMBL/GenBank/DDBJ whole genome shotgun (WGS) entry which is preliminary data.</text>
</comment>
<dbReference type="Proteomes" id="UP001054945">
    <property type="component" value="Unassembled WGS sequence"/>
</dbReference>
<protein>
    <submittedName>
        <fullName evidence="2">Uncharacterized protein</fullName>
    </submittedName>
</protein>
<name>A0AAV4NUF6_CAEEX</name>